<name>A0A8B6GRT1_MYTGA</name>
<organism evidence="1 2">
    <name type="scientific">Mytilus galloprovincialis</name>
    <name type="common">Mediterranean mussel</name>
    <dbReference type="NCBI Taxonomy" id="29158"/>
    <lineage>
        <taxon>Eukaryota</taxon>
        <taxon>Metazoa</taxon>
        <taxon>Spiralia</taxon>
        <taxon>Lophotrochozoa</taxon>
        <taxon>Mollusca</taxon>
        <taxon>Bivalvia</taxon>
        <taxon>Autobranchia</taxon>
        <taxon>Pteriomorphia</taxon>
        <taxon>Mytilida</taxon>
        <taxon>Mytiloidea</taxon>
        <taxon>Mytilidae</taxon>
        <taxon>Mytilinae</taxon>
        <taxon>Mytilus</taxon>
    </lineage>
</organism>
<proteinExistence type="predicted"/>
<evidence type="ECO:0000313" key="1">
    <source>
        <dbReference type="EMBL" id="VDI67651.1"/>
    </source>
</evidence>
<dbReference type="SUPFAM" id="SSF50969">
    <property type="entry name" value="YVTN repeat-like/Quinoprotein amine dehydrogenase"/>
    <property type="match status" value="1"/>
</dbReference>
<sequence length="255" mass="28705">MTSLGSLVLNEDQLSIPGMKIANYHTGKIKKVFTIDVTTSVIVYYDKNGQQKDQLHIPHNVTDVAKVNDKTVAVSSNSQKIVVINVKPLTILNTLNISNPVWGISFCENEYVTANGKLISWLNAENGRVVRSKQTTADTRYVYCYKKCDYIYRDSDHSITRESNDGKGFAYNHSQLHRFFSQNVDSDGNIYTTGYDSRNIHQLTSTGQLVRIIPISDIDNTITVAPWVIRFQPNGNRFLLTFDCGASKVLVCEIE</sequence>
<dbReference type="AlphaFoldDB" id="A0A8B6GRT1"/>
<reference evidence="1" key="1">
    <citation type="submission" date="2018-11" db="EMBL/GenBank/DDBJ databases">
        <authorList>
            <person name="Alioto T."/>
            <person name="Alioto T."/>
        </authorList>
    </citation>
    <scope>NUCLEOTIDE SEQUENCE</scope>
</reference>
<gene>
    <name evidence="1" type="ORF">MGAL_10B073382</name>
</gene>
<dbReference type="Proteomes" id="UP000596742">
    <property type="component" value="Unassembled WGS sequence"/>
</dbReference>
<evidence type="ECO:0000313" key="2">
    <source>
        <dbReference type="Proteomes" id="UP000596742"/>
    </source>
</evidence>
<comment type="caution">
    <text evidence="1">The sequence shown here is derived from an EMBL/GenBank/DDBJ whole genome shotgun (WGS) entry which is preliminary data.</text>
</comment>
<dbReference type="EMBL" id="UYJE01008832">
    <property type="protein sequence ID" value="VDI67651.1"/>
    <property type="molecule type" value="Genomic_DNA"/>
</dbReference>
<dbReference type="InterPro" id="IPR011044">
    <property type="entry name" value="Quino_amine_DH_bsu"/>
</dbReference>
<protein>
    <submittedName>
        <fullName evidence="1">Uncharacterized protein</fullName>
    </submittedName>
</protein>
<accession>A0A8B6GRT1</accession>
<keyword evidence="2" id="KW-1185">Reference proteome</keyword>